<dbReference type="EMBL" id="SNRW01002442">
    <property type="protein sequence ID" value="KAA6392747.1"/>
    <property type="molecule type" value="Genomic_DNA"/>
</dbReference>
<dbReference type="GO" id="GO:0000407">
    <property type="term" value="C:phagophore assembly site"/>
    <property type="evidence" value="ECO:0007669"/>
    <property type="project" value="TreeGrafter"/>
</dbReference>
<reference evidence="6 7" key="1">
    <citation type="submission" date="2019-03" db="EMBL/GenBank/DDBJ databases">
        <title>Single cell metagenomics reveals metabolic interactions within the superorganism composed of flagellate Streblomastix strix and complex community of Bacteroidetes bacteria on its surface.</title>
        <authorList>
            <person name="Treitli S.C."/>
            <person name="Kolisko M."/>
            <person name="Husnik F."/>
            <person name="Keeling P."/>
            <person name="Hampl V."/>
        </authorList>
    </citation>
    <scope>NUCLEOTIDE SEQUENCE [LARGE SCALE GENOMIC DNA]</scope>
    <source>
        <strain evidence="6">ST1C</strain>
    </source>
</reference>
<evidence type="ECO:0000256" key="4">
    <source>
        <dbReference type="ARBA" id="ARBA00022840"/>
    </source>
</evidence>
<dbReference type="InterPro" id="IPR045269">
    <property type="entry name" value="Atg1-like"/>
</dbReference>
<dbReference type="Gene3D" id="1.25.10.10">
    <property type="entry name" value="Leucine-rich Repeat Variant"/>
    <property type="match status" value="1"/>
</dbReference>
<dbReference type="OrthoDB" id="346907at2759"/>
<comment type="caution">
    <text evidence="6">The sequence shown here is derived from an EMBL/GenBank/DDBJ whole genome shotgun (WGS) entry which is preliminary data.</text>
</comment>
<evidence type="ECO:0000259" key="5">
    <source>
        <dbReference type="PROSITE" id="PS50011"/>
    </source>
</evidence>
<feature type="domain" description="Protein kinase" evidence="5">
    <location>
        <begin position="179"/>
        <end position="444"/>
    </location>
</feature>
<dbReference type="Pfam" id="PF00069">
    <property type="entry name" value="Pkinase"/>
    <property type="match status" value="1"/>
</dbReference>
<keyword evidence="3 6" id="KW-0418">Kinase</keyword>
<dbReference type="GO" id="GO:0016020">
    <property type="term" value="C:membrane"/>
    <property type="evidence" value="ECO:0007669"/>
    <property type="project" value="TreeGrafter"/>
</dbReference>
<dbReference type="InterPro" id="IPR011989">
    <property type="entry name" value="ARM-like"/>
</dbReference>
<evidence type="ECO:0000313" key="6">
    <source>
        <dbReference type="EMBL" id="KAA6392747.1"/>
    </source>
</evidence>
<dbReference type="InterPro" id="IPR008271">
    <property type="entry name" value="Ser/Thr_kinase_AS"/>
</dbReference>
<protein>
    <submittedName>
        <fullName evidence="6">Putative AGC family protein kinase</fullName>
    </submittedName>
</protein>
<dbReference type="PANTHER" id="PTHR24348">
    <property type="entry name" value="SERINE/THREONINE-PROTEIN KINASE UNC-51-RELATED"/>
    <property type="match status" value="1"/>
</dbReference>
<dbReference type="SUPFAM" id="SSF48371">
    <property type="entry name" value="ARM repeat"/>
    <property type="match status" value="1"/>
</dbReference>
<dbReference type="PANTHER" id="PTHR24348:SF22">
    <property type="entry name" value="NON-SPECIFIC SERINE_THREONINE PROTEIN KINASE"/>
    <property type="match status" value="1"/>
</dbReference>
<dbReference type="SUPFAM" id="SSF56112">
    <property type="entry name" value="Protein kinase-like (PK-like)"/>
    <property type="match status" value="1"/>
</dbReference>
<keyword evidence="1" id="KW-0808">Transferase</keyword>
<evidence type="ECO:0000256" key="3">
    <source>
        <dbReference type="ARBA" id="ARBA00022777"/>
    </source>
</evidence>
<dbReference type="GO" id="GO:0010506">
    <property type="term" value="P:regulation of autophagy"/>
    <property type="evidence" value="ECO:0007669"/>
    <property type="project" value="InterPro"/>
</dbReference>
<name>A0A5J4WCT1_9EUKA</name>
<dbReference type="GO" id="GO:0005524">
    <property type="term" value="F:ATP binding"/>
    <property type="evidence" value="ECO:0007669"/>
    <property type="project" value="UniProtKB-KW"/>
</dbReference>
<dbReference type="PROSITE" id="PS50011">
    <property type="entry name" value="PROTEIN_KINASE_DOM"/>
    <property type="match status" value="1"/>
</dbReference>
<dbReference type="GO" id="GO:0005776">
    <property type="term" value="C:autophagosome"/>
    <property type="evidence" value="ECO:0007669"/>
    <property type="project" value="TreeGrafter"/>
</dbReference>
<dbReference type="GO" id="GO:0000045">
    <property type="term" value="P:autophagosome assembly"/>
    <property type="evidence" value="ECO:0007669"/>
    <property type="project" value="TreeGrafter"/>
</dbReference>
<dbReference type="InterPro" id="IPR011009">
    <property type="entry name" value="Kinase-like_dom_sf"/>
</dbReference>
<evidence type="ECO:0000256" key="1">
    <source>
        <dbReference type="ARBA" id="ARBA00022679"/>
    </source>
</evidence>
<accession>A0A5J4WCT1</accession>
<dbReference type="GO" id="GO:0005829">
    <property type="term" value="C:cytosol"/>
    <property type="evidence" value="ECO:0007669"/>
    <property type="project" value="TreeGrafter"/>
</dbReference>
<dbReference type="GO" id="GO:0004674">
    <property type="term" value="F:protein serine/threonine kinase activity"/>
    <property type="evidence" value="ECO:0007669"/>
    <property type="project" value="InterPro"/>
</dbReference>
<keyword evidence="2" id="KW-0547">Nucleotide-binding</keyword>
<dbReference type="InterPro" id="IPR000719">
    <property type="entry name" value="Prot_kinase_dom"/>
</dbReference>
<dbReference type="Gene3D" id="1.10.510.10">
    <property type="entry name" value="Transferase(Phosphotransferase) domain 1"/>
    <property type="match status" value="1"/>
</dbReference>
<proteinExistence type="predicted"/>
<dbReference type="InterPro" id="IPR016024">
    <property type="entry name" value="ARM-type_fold"/>
</dbReference>
<dbReference type="PROSITE" id="PS00108">
    <property type="entry name" value="PROTEIN_KINASE_ST"/>
    <property type="match status" value="1"/>
</dbReference>
<evidence type="ECO:0000256" key="2">
    <source>
        <dbReference type="ARBA" id="ARBA00022741"/>
    </source>
</evidence>
<keyword evidence="4" id="KW-0067">ATP-binding</keyword>
<dbReference type="SMART" id="SM00220">
    <property type="entry name" value="S_TKc"/>
    <property type="match status" value="1"/>
</dbReference>
<gene>
    <name evidence="6" type="ORF">EZS28_011725</name>
</gene>
<sequence>MKDTTIARIKNDRTDILGRGMLVEFIAMIQWARKQNNKENARNIQSGVCEIITIIMSDNSDAIELALNSDLVNELMILLRDDLPIEEMSVIHLSALKSLCSFGTPKQRHILSERGLQQTIMGILRSSNPNLTLNTSATIQIQIVPQTEERPQFASIEFMNDDAAQAAVNSSANKRIINVERMKRLGVGGFGEVWLVKEISSGSLVAWKEMRYYSIQEKQYVNNEVNIFRDAHNLFDKSNQSFVHIVKPLGFFVDSFDSKAYLVMEYCSGGDLQNYIKDMKKSDVEITEKFAFNIIKQIGLAVYQLHSHMIIHGDLKPSNILFTEDFHIKLADFGQTHMIQEGRSYTTNHGGTILYVAPEILSTKIHEKKRSRYQIDIWAIGIILYELLLGKHPFTLGFTNIPEEEYIRRVIYEDPPELPTHLPERIKNPNQRITAQDILAVPEIAQSLPKK</sequence>
<dbReference type="AlphaFoldDB" id="A0A5J4WCT1"/>
<evidence type="ECO:0000313" key="7">
    <source>
        <dbReference type="Proteomes" id="UP000324800"/>
    </source>
</evidence>
<organism evidence="6 7">
    <name type="scientific">Streblomastix strix</name>
    <dbReference type="NCBI Taxonomy" id="222440"/>
    <lineage>
        <taxon>Eukaryota</taxon>
        <taxon>Metamonada</taxon>
        <taxon>Preaxostyla</taxon>
        <taxon>Oxymonadida</taxon>
        <taxon>Streblomastigidae</taxon>
        <taxon>Streblomastix</taxon>
    </lineage>
</organism>
<dbReference type="Proteomes" id="UP000324800">
    <property type="component" value="Unassembled WGS sequence"/>
</dbReference>